<feature type="domain" description="Enoyl-CoA hydratase/isomerase" evidence="4">
    <location>
        <begin position="98"/>
        <end position="178"/>
    </location>
</feature>
<dbReference type="PANTHER" id="PTHR43176:SF3">
    <property type="entry name" value="3-HYDROXYISOBUTYRYL-COA HYDROLASE, MITOCHONDRIAL"/>
    <property type="match status" value="1"/>
</dbReference>
<gene>
    <name evidence="5" type="ORF">HJC23_001699</name>
</gene>
<dbReference type="AlphaFoldDB" id="A0ABD3QKD2"/>
<dbReference type="EMBL" id="JABMIG020000030">
    <property type="protein sequence ID" value="KAL3800862.1"/>
    <property type="molecule type" value="Genomic_DNA"/>
</dbReference>
<keyword evidence="6" id="KW-1185">Reference proteome</keyword>
<dbReference type="InterPro" id="IPR045004">
    <property type="entry name" value="ECH_dom"/>
</dbReference>
<dbReference type="Gene3D" id="3.90.226.10">
    <property type="entry name" value="2-enoyl-CoA Hydratase, Chain A, domain 1"/>
    <property type="match status" value="1"/>
</dbReference>
<dbReference type="SUPFAM" id="SSF52096">
    <property type="entry name" value="ClpP/crotonase"/>
    <property type="match status" value="1"/>
</dbReference>
<dbReference type="InterPro" id="IPR032259">
    <property type="entry name" value="HIBYL-CoA-H"/>
</dbReference>
<comment type="catalytic activity">
    <reaction evidence="1">
        <text>3-hydroxy-2-methylpropanoyl-CoA + H2O = 3-hydroxy-2-methylpropanoate + CoA + H(+)</text>
        <dbReference type="Rhea" id="RHEA:20888"/>
        <dbReference type="ChEBI" id="CHEBI:11805"/>
        <dbReference type="ChEBI" id="CHEBI:15377"/>
        <dbReference type="ChEBI" id="CHEBI:15378"/>
        <dbReference type="ChEBI" id="CHEBI:57287"/>
        <dbReference type="ChEBI" id="CHEBI:57340"/>
        <dbReference type="EC" id="3.1.2.4"/>
    </reaction>
</comment>
<evidence type="ECO:0000256" key="1">
    <source>
        <dbReference type="ARBA" id="ARBA00001709"/>
    </source>
</evidence>
<evidence type="ECO:0000256" key="2">
    <source>
        <dbReference type="ARBA" id="ARBA00011915"/>
    </source>
</evidence>
<dbReference type="EC" id="3.1.2.4" evidence="2"/>
<organism evidence="5 6">
    <name type="scientific">Cyclotella cryptica</name>
    <dbReference type="NCBI Taxonomy" id="29204"/>
    <lineage>
        <taxon>Eukaryota</taxon>
        <taxon>Sar</taxon>
        <taxon>Stramenopiles</taxon>
        <taxon>Ochrophyta</taxon>
        <taxon>Bacillariophyta</taxon>
        <taxon>Coscinodiscophyceae</taxon>
        <taxon>Thalassiosirophycidae</taxon>
        <taxon>Stephanodiscales</taxon>
        <taxon>Stephanodiscaceae</taxon>
        <taxon>Cyclotella</taxon>
    </lineage>
</organism>
<dbReference type="GO" id="GO:0003860">
    <property type="term" value="F:3-hydroxyisobutyryl-CoA hydrolase activity"/>
    <property type="evidence" value="ECO:0007669"/>
    <property type="project" value="UniProtKB-EC"/>
</dbReference>
<evidence type="ECO:0000313" key="6">
    <source>
        <dbReference type="Proteomes" id="UP001516023"/>
    </source>
</evidence>
<protein>
    <recommendedName>
        <fullName evidence="2">3-hydroxyisobutyryl-CoA hydrolase</fullName>
        <ecNumber evidence="2">3.1.2.4</ecNumber>
    </recommendedName>
</protein>
<accession>A0ABD3QKD2</accession>
<dbReference type="Proteomes" id="UP001516023">
    <property type="component" value="Unassembled WGS sequence"/>
</dbReference>
<dbReference type="PANTHER" id="PTHR43176">
    <property type="entry name" value="3-HYDROXYISOBUTYRYL-COA HYDROLASE-RELATED"/>
    <property type="match status" value="1"/>
</dbReference>
<evidence type="ECO:0000256" key="3">
    <source>
        <dbReference type="ARBA" id="ARBA00022801"/>
    </source>
</evidence>
<name>A0ABD3QKD2_9STRA</name>
<keyword evidence="3" id="KW-0378">Hydrolase</keyword>
<comment type="caution">
    <text evidence="5">The sequence shown here is derived from an EMBL/GenBank/DDBJ whole genome shotgun (WGS) entry which is preliminary data.</text>
</comment>
<dbReference type="InterPro" id="IPR029045">
    <property type="entry name" value="ClpP/crotonase-like_dom_sf"/>
</dbReference>
<evidence type="ECO:0000259" key="4">
    <source>
        <dbReference type="Pfam" id="PF16113"/>
    </source>
</evidence>
<sequence length="262" mass="29450">MDRHRPTRHPHGCSTARKQKNGTIRPVFSAGGDVKAVYLAGKKTSDDSSLTSSFFREEYHLLIGLPHIPYPKFPCGTVSLWEVASDFPSMGNIAWLRMLERMIGLFPNVGGSWWIPRLKALYKESRDAAAAAVVTLDDLMYAGIATHYVKSERLGELKKALIESTRETMNREEIDHAFHGKESVEDIYYWGVPGGRVPNSSSMHEGGERFLRGNSCRIGRKDGEPKWSLSSLEDVSMEMVESYFQNLGEDELCFIEGETLTL</sequence>
<proteinExistence type="predicted"/>
<reference evidence="5 6" key="1">
    <citation type="journal article" date="2020" name="G3 (Bethesda)">
        <title>Improved Reference Genome for Cyclotella cryptica CCMP332, a Model for Cell Wall Morphogenesis, Salinity Adaptation, and Lipid Production in Diatoms (Bacillariophyta).</title>
        <authorList>
            <person name="Roberts W.R."/>
            <person name="Downey K.M."/>
            <person name="Ruck E.C."/>
            <person name="Traller J.C."/>
            <person name="Alverson A.J."/>
        </authorList>
    </citation>
    <scope>NUCLEOTIDE SEQUENCE [LARGE SCALE GENOMIC DNA]</scope>
    <source>
        <strain evidence="5 6">CCMP332</strain>
    </source>
</reference>
<dbReference type="Pfam" id="PF16113">
    <property type="entry name" value="ECH_2"/>
    <property type="match status" value="1"/>
</dbReference>
<evidence type="ECO:0000313" key="5">
    <source>
        <dbReference type="EMBL" id="KAL3800862.1"/>
    </source>
</evidence>